<keyword evidence="7 12" id="KW-0378">Hydrolase</keyword>
<keyword evidence="5 12" id="KW-0926">Vacuole</keyword>
<comment type="function">
    <text evidence="12">Catalyzes the hydrolysis of inorganic polyphosphate (polyP) chains of many hundreds of phosphate residues into shorter lengths.</text>
</comment>
<dbReference type="InterPro" id="IPR041805">
    <property type="entry name" value="ASMase/PPN1_MPP"/>
</dbReference>
<feature type="compositionally biased region" description="Basic residues" evidence="13">
    <location>
        <begin position="436"/>
        <end position="451"/>
    </location>
</feature>
<dbReference type="InterPro" id="IPR029052">
    <property type="entry name" value="Metallo-depent_PP-like"/>
</dbReference>
<keyword evidence="6" id="KW-0812">Transmembrane</keyword>
<accession>A0ABR3PKY3</accession>
<evidence type="ECO:0000256" key="14">
    <source>
        <dbReference type="SAM" id="SignalP"/>
    </source>
</evidence>
<gene>
    <name evidence="15" type="ORF">AAFC00_005340</name>
</gene>
<evidence type="ECO:0000256" key="3">
    <source>
        <dbReference type="ARBA" id="ARBA00012459"/>
    </source>
</evidence>
<dbReference type="RefSeq" id="XP_069202940.1">
    <property type="nucleotide sequence ID" value="XM_069345112.1"/>
</dbReference>
<dbReference type="InterPro" id="IPR012358">
    <property type="entry name" value="EndopolyPtase_N1"/>
</dbReference>
<feature type="chain" id="PRO_5045758762" description="Endopolyphosphatase" evidence="14">
    <location>
        <begin position="23"/>
        <end position="738"/>
    </location>
</feature>
<evidence type="ECO:0000313" key="15">
    <source>
        <dbReference type="EMBL" id="KAL1306668.1"/>
    </source>
</evidence>
<proteinExistence type="inferred from homology"/>
<dbReference type="PIRSF" id="PIRSF027093">
    <property type="entry name" value="EndopolyPtase_N1"/>
    <property type="match status" value="1"/>
</dbReference>
<comment type="subcellular location">
    <subcellularLocation>
        <location evidence="1">Vacuole membrane</location>
        <topology evidence="1">Single-pass type II membrane protein</topology>
    </subcellularLocation>
</comment>
<dbReference type="EC" id="3.6.1.10" evidence="3 12"/>
<dbReference type="GeneID" id="95979039"/>
<protein>
    <recommendedName>
        <fullName evidence="4 12">Endopolyphosphatase</fullName>
        <ecNumber evidence="3 12">3.6.1.10</ecNumber>
    </recommendedName>
</protein>
<feature type="compositionally biased region" description="Basic residues" evidence="13">
    <location>
        <begin position="534"/>
        <end position="545"/>
    </location>
</feature>
<dbReference type="PANTHER" id="PTHR10340">
    <property type="entry name" value="SPHINGOMYELIN PHOSPHODIESTERASE"/>
    <property type="match status" value="1"/>
</dbReference>
<evidence type="ECO:0000256" key="13">
    <source>
        <dbReference type="SAM" id="MobiDB-lite"/>
    </source>
</evidence>
<evidence type="ECO:0000256" key="1">
    <source>
        <dbReference type="ARBA" id="ARBA00004576"/>
    </source>
</evidence>
<feature type="region of interest" description="Disordered" evidence="13">
    <location>
        <begin position="657"/>
        <end position="713"/>
    </location>
</feature>
<feature type="compositionally biased region" description="Acidic residues" evidence="13">
    <location>
        <begin position="668"/>
        <end position="685"/>
    </location>
</feature>
<evidence type="ECO:0000256" key="9">
    <source>
        <dbReference type="ARBA" id="ARBA00022989"/>
    </source>
</evidence>
<comment type="catalytic activity">
    <reaction evidence="12">
        <text>[phosphate](n+1) + n H2O = (n+1) phosphate + n H(+)</text>
        <dbReference type="Rhea" id="RHEA:22452"/>
        <dbReference type="Rhea" id="RHEA-COMP:14280"/>
        <dbReference type="ChEBI" id="CHEBI:15377"/>
        <dbReference type="ChEBI" id="CHEBI:15378"/>
        <dbReference type="ChEBI" id="CHEBI:16838"/>
        <dbReference type="ChEBI" id="CHEBI:43474"/>
        <dbReference type="EC" id="3.6.1.10"/>
    </reaction>
</comment>
<evidence type="ECO:0000313" key="16">
    <source>
        <dbReference type="Proteomes" id="UP001562354"/>
    </source>
</evidence>
<evidence type="ECO:0000256" key="6">
    <source>
        <dbReference type="ARBA" id="ARBA00022692"/>
    </source>
</evidence>
<evidence type="ECO:0000256" key="4">
    <source>
        <dbReference type="ARBA" id="ARBA00014458"/>
    </source>
</evidence>
<organism evidence="15 16">
    <name type="scientific">Neodothiora populina</name>
    <dbReference type="NCBI Taxonomy" id="2781224"/>
    <lineage>
        <taxon>Eukaryota</taxon>
        <taxon>Fungi</taxon>
        <taxon>Dikarya</taxon>
        <taxon>Ascomycota</taxon>
        <taxon>Pezizomycotina</taxon>
        <taxon>Dothideomycetes</taxon>
        <taxon>Dothideomycetidae</taxon>
        <taxon>Dothideales</taxon>
        <taxon>Dothioraceae</taxon>
        <taxon>Neodothiora</taxon>
    </lineage>
</organism>
<dbReference type="CDD" id="cd00842">
    <property type="entry name" value="MPP_ASMase"/>
    <property type="match status" value="1"/>
</dbReference>
<evidence type="ECO:0000256" key="12">
    <source>
        <dbReference type="PIRNR" id="PIRNR027093"/>
    </source>
</evidence>
<evidence type="ECO:0000256" key="5">
    <source>
        <dbReference type="ARBA" id="ARBA00022554"/>
    </source>
</evidence>
<feature type="region of interest" description="Disordered" evidence="13">
    <location>
        <begin position="435"/>
        <end position="454"/>
    </location>
</feature>
<dbReference type="Proteomes" id="UP001562354">
    <property type="component" value="Unassembled WGS sequence"/>
</dbReference>
<comment type="caution">
    <text evidence="15">The sequence shown here is derived from an EMBL/GenBank/DDBJ whole genome shotgun (WGS) entry which is preliminary data.</text>
</comment>
<keyword evidence="16" id="KW-1185">Reference proteome</keyword>
<dbReference type="PANTHER" id="PTHR10340:SF55">
    <property type="entry name" value="ENDOPOLYPHOSPHATASE"/>
    <property type="match status" value="1"/>
</dbReference>
<keyword evidence="9" id="KW-1133">Transmembrane helix</keyword>
<comment type="similarity">
    <text evidence="2">Belongs to the endopolyphosphatase PPN1 family.</text>
</comment>
<feature type="compositionally biased region" description="Basic residues" evidence="13">
    <location>
        <begin position="692"/>
        <end position="713"/>
    </location>
</feature>
<keyword evidence="14" id="KW-0732">Signal</keyword>
<dbReference type="SUPFAM" id="SSF56300">
    <property type="entry name" value="Metallo-dependent phosphatases"/>
    <property type="match status" value="1"/>
</dbReference>
<feature type="compositionally biased region" description="Pro residues" evidence="13">
    <location>
        <begin position="549"/>
        <end position="561"/>
    </location>
</feature>
<evidence type="ECO:0000256" key="11">
    <source>
        <dbReference type="ARBA" id="ARBA00023180"/>
    </source>
</evidence>
<feature type="region of interest" description="Disordered" evidence="13">
    <location>
        <begin position="529"/>
        <end position="562"/>
    </location>
</feature>
<evidence type="ECO:0000256" key="2">
    <source>
        <dbReference type="ARBA" id="ARBA00010399"/>
    </source>
</evidence>
<feature type="signal peptide" evidence="14">
    <location>
        <begin position="1"/>
        <end position="22"/>
    </location>
</feature>
<evidence type="ECO:0000256" key="8">
    <source>
        <dbReference type="ARBA" id="ARBA00022968"/>
    </source>
</evidence>
<evidence type="ECO:0000256" key="10">
    <source>
        <dbReference type="ARBA" id="ARBA00023136"/>
    </source>
</evidence>
<keyword evidence="10 12" id="KW-0472">Membrane</keyword>
<name>A0ABR3PKY3_9PEZI</name>
<feature type="region of interest" description="Disordered" evidence="13">
    <location>
        <begin position="384"/>
        <end position="407"/>
    </location>
</feature>
<keyword evidence="11" id="KW-0325">Glycoprotein</keyword>
<reference evidence="15 16" key="1">
    <citation type="submission" date="2024-07" db="EMBL/GenBank/DDBJ databases">
        <title>Draft sequence of the Neodothiora populina.</title>
        <authorList>
            <person name="Drown D.D."/>
            <person name="Schuette U.S."/>
            <person name="Buechlein A.B."/>
            <person name="Rusch D.R."/>
            <person name="Winton L.W."/>
            <person name="Adams G.A."/>
        </authorList>
    </citation>
    <scope>NUCLEOTIDE SEQUENCE [LARGE SCALE GENOMIC DNA]</scope>
    <source>
        <strain evidence="15 16">CPC 39397</strain>
    </source>
</reference>
<evidence type="ECO:0000256" key="7">
    <source>
        <dbReference type="ARBA" id="ARBA00022801"/>
    </source>
</evidence>
<sequence>MLGASAIVSPVLYSLLCGQVAGLQIPLRSSDSQKPLHLGGAQAVIESSLRKLHGRFLQVTDFHPDRFYEAYSSTSEDSACHRGSGPAGYYGAETSECDSPFALVNATFDWIKAELKDQIDFVVWTGDSARHDNDEEHPRNTQQVVGLNEYLVERVYDCFGKPDNDDDEDPTNDLVVPVVPTFGNNDILPHNIFEKGPNRWTKQYLGIWKRFIPEEQRHQFEQGGWFSVEVIPRHLAVFSLNSLYFFNSNSAVDGCAAKSEPGYRQLEWLRIQLQYMRDRGMKAIIIGHVPPARTENKKAWDETCWQKYALWMRQYRDVVVGSMYGHMNLDHFMLQDFNDIDEDVSNGYEMIRSKARSTPDEEDAPVKAQASGNYLVDLREGWSKLPHPPSKKEARRKAMVQDNLDTSDDARPEWEIEALIGGDISESDAEADIAMRKGKKKKKPGNGKKPNRGKDYLEAIGGAYAERFSLSFAAPSVVPNYFPTIRVFEYNITGLQTQGSDAWSSFFIAEDTPTREALNEIEIEAAGDVDIDMRKKKPKKPKRQRFTVPNPPSSSAPPGPAYSPQALSLTKFTQYYANLTQINNDFNVITQEQLEEQKWREGKHKGKKPQDRDVKPHPTEFHYDVLYDTQEDKIYNLTDLSMRSVLDLAQRIGTVGKSKKKDMPDLAINEEGEEVETPAESEAEAIDASGKDKKKKKNKGKHGKKKKHTKHNKAWLAFVRRAFVATMDEDEIEEDFGG</sequence>
<keyword evidence="8" id="KW-0735">Signal-anchor</keyword>
<dbReference type="EMBL" id="JBFMKM010000004">
    <property type="protein sequence ID" value="KAL1306668.1"/>
    <property type="molecule type" value="Genomic_DNA"/>
</dbReference>